<reference evidence="8 9" key="1">
    <citation type="submission" date="2020-01" db="EMBL/GenBank/DDBJ databases">
        <title>Genomes of bacteria type strains.</title>
        <authorList>
            <person name="Chen J."/>
            <person name="Zhu S."/>
            <person name="Yang J."/>
        </authorList>
    </citation>
    <scope>NUCLEOTIDE SEQUENCE [LARGE SCALE GENOMIC DNA]</scope>
    <source>
        <strain evidence="8 9">DSM 16655</strain>
    </source>
</reference>
<dbReference type="InterPro" id="IPR016174">
    <property type="entry name" value="Di-haem_cyt_TM"/>
</dbReference>
<keyword evidence="9" id="KW-1185">Reference proteome</keyword>
<dbReference type="InterPro" id="IPR011577">
    <property type="entry name" value="Cyt_b561_bac/Ni-Hgenase"/>
</dbReference>
<comment type="subcellular location">
    <subcellularLocation>
        <location evidence="1">Cell membrane</location>
        <topology evidence="1">Multi-pass membrane protein</topology>
    </subcellularLocation>
</comment>
<evidence type="ECO:0000313" key="9">
    <source>
        <dbReference type="Proteomes" id="UP001320715"/>
    </source>
</evidence>
<keyword evidence="5 6" id="KW-0472">Membrane</keyword>
<feature type="transmembrane region" description="Helical" evidence="6">
    <location>
        <begin position="116"/>
        <end position="140"/>
    </location>
</feature>
<feature type="transmembrane region" description="Helical" evidence="6">
    <location>
        <begin position="51"/>
        <end position="69"/>
    </location>
</feature>
<dbReference type="RefSeq" id="WP_252917530.1">
    <property type="nucleotide sequence ID" value="NZ_JAAAML010000005.1"/>
</dbReference>
<keyword evidence="4 6" id="KW-1133">Transmembrane helix</keyword>
<keyword evidence="3 6" id="KW-0812">Transmembrane</keyword>
<evidence type="ECO:0000256" key="1">
    <source>
        <dbReference type="ARBA" id="ARBA00004651"/>
    </source>
</evidence>
<evidence type="ECO:0000313" key="8">
    <source>
        <dbReference type="EMBL" id="MCO6410899.1"/>
    </source>
</evidence>
<comment type="caution">
    <text evidence="8">The sequence shown here is derived from an EMBL/GenBank/DDBJ whole genome shotgun (WGS) entry which is preliminary data.</text>
</comment>
<protein>
    <submittedName>
        <fullName evidence="8">Cytochrome b/b6 domain-containing protein</fullName>
    </submittedName>
</protein>
<feature type="transmembrane region" description="Helical" evidence="6">
    <location>
        <begin position="12"/>
        <end position="31"/>
    </location>
</feature>
<dbReference type="Pfam" id="PF01292">
    <property type="entry name" value="Ni_hydr_CYTB"/>
    <property type="match status" value="1"/>
</dbReference>
<organism evidence="8 9">
    <name type="scientific">Hoeflea alexandrii</name>
    <dbReference type="NCBI Taxonomy" id="288436"/>
    <lineage>
        <taxon>Bacteria</taxon>
        <taxon>Pseudomonadati</taxon>
        <taxon>Pseudomonadota</taxon>
        <taxon>Alphaproteobacteria</taxon>
        <taxon>Hyphomicrobiales</taxon>
        <taxon>Rhizobiaceae</taxon>
        <taxon>Hoeflea</taxon>
    </lineage>
</organism>
<dbReference type="SUPFAM" id="SSF81342">
    <property type="entry name" value="Transmembrane di-heme cytochromes"/>
    <property type="match status" value="1"/>
</dbReference>
<name>A0ABT1CXG2_9HYPH</name>
<evidence type="ECO:0000256" key="6">
    <source>
        <dbReference type="SAM" id="Phobius"/>
    </source>
</evidence>
<feature type="transmembrane region" description="Helical" evidence="6">
    <location>
        <begin position="152"/>
        <end position="171"/>
    </location>
</feature>
<gene>
    <name evidence="8" type="ORF">GTW23_22160</name>
</gene>
<evidence type="ECO:0000256" key="5">
    <source>
        <dbReference type="ARBA" id="ARBA00023136"/>
    </source>
</evidence>
<evidence type="ECO:0000256" key="4">
    <source>
        <dbReference type="ARBA" id="ARBA00022989"/>
    </source>
</evidence>
<feature type="domain" description="Cytochrome b561 bacterial/Ni-hydrogenase" evidence="7">
    <location>
        <begin position="7"/>
        <end position="193"/>
    </location>
</feature>
<evidence type="ECO:0000259" key="7">
    <source>
        <dbReference type="Pfam" id="PF01292"/>
    </source>
</evidence>
<dbReference type="Proteomes" id="UP001320715">
    <property type="component" value="Unassembled WGS sequence"/>
</dbReference>
<keyword evidence="2" id="KW-1003">Cell membrane</keyword>
<dbReference type="Gene3D" id="1.20.950.20">
    <property type="entry name" value="Transmembrane di-heme cytochromes, Chain C"/>
    <property type="match status" value="1"/>
</dbReference>
<proteinExistence type="predicted"/>
<evidence type="ECO:0000256" key="2">
    <source>
        <dbReference type="ARBA" id="ARBA00022475"/>
    </source>
</evidence>
<evidence type="ECO:0000256" key="3">
    <source>
        <dbReference type="ARBA" id="ARBA00022692"/>
    </source>
</evidence>
<sequence length="207" mass="22848">MIKRHERHSKFTRIAHIGLALAIISQLLTSLVMVPPSPPNDGSILYEIHEYGGLAAFAFMLLFWIVLTTRRIGTAPGKLFPWFSTRRLIAVWEDVKSHSRSLVRLRLPSYDENGPLASAIHGLGLLLMTVMAATGTLYYFINTGDPDAGGLVGVLILVHTTLANLVWAYLIGHMTLAVVHHFTDNLSLTEMWSLRGEASHASQAPKP</sequence>
<dbReference type="EMBL" id="JAAAML010000005">
    <property type="protein sequence ID" value="MCO6410899.1"/>
    <property type="molecule type" value="Genomic_DNA"/>
</dbReference>
<accession>A0ABT1CXG2</accession>